<gene>
    <name evidence="2" type="ORF">DFR56_101427</name>
</gene>
<dbReference type="RefSeq" id="WP_110393764.1">
    <property type="nucleotide sequence ID" value="NZ_JBHUHB010000001.1"/>
</dbReference>
<feature type="transmembrane region" description="Helical" evidence="1">
    <location>
        <begin position="183"/>
        <end position="207"/>
    </location>
</feature>
<keyword evidence="1" id="KW-0472">Membrane</keyword>
<protein>
    <recommendedName>
        <fullName evidence="4">ABC-2 family transporter</fullName>
    </recommendedName>
</protein>
<sequence>MMHLIKTDFKKITYLSGYRNFLIATFLLSILFGITFLFTIDITQGKKLTELSSIEVLDITLLGIDVTAIMLIIFTANLISKEFTTGAIHTSLAITPLRRKYFMSKILFIAILSFLVSITLTCFIFAINQFVLSIYNLDRLPLFEQTLFIKLIGIIIMPIFYSLLSAAGAFYMKSASGGITYALGVMFLPALIKMFPANFSDVTLSIFPEKSLHMFSEINTNSISSSLIYAVLILMLWILISCSLGIRKFKKSNF</sequence>
<evidence type="ECO:0000313" key="3">
    <source>
        <dbReference type="Proteomes" id="UP000247978"/>
    </source>
</evidence>
<keyword evidence="3" id="KW-1185">Reference proteome</keyword>
<feature type="transmembrane region" description="Helical" evidence="1">
    <location>
        <begin position="21"/>
        <end position="40"/>
    </location>
</feature>
<feature type="transmembrane region" description="Helical" evidence="1">
    <location>
        <begin position="227"/>
        <end position="246"/>
    </location>
</feature>
<reference evidence="2 3" key="1">
    <citation type="submission" date="2018-05" db="EMBL/GenBank/DDBJ databases">
        <title>Genomic Encyclopedia of Type Strains, Phase IV (KMG-IV): sequencing the most valuable type-strain genomes for metagenomic binning, comparative biology and taxonomic classification.</title>
        <authorList>
            <person name="Goeker M."/>
        </authorList>
    </citation>
    <scope>NUCLEOTIDE SEQUENCE [LARGE SCALE GENOMIC DNA]</scope>
    <source>
        <strain evidence="2 3">DSM 28556</strain>
    </source>
</reference>
<dbReference type="Proteomes" id="UP000247978">
    <property type="component" value="Unassembled WGS sequence"/>
</dbReference>
<evidence type="ECO:0000256" key="1">
    <source>
        <dbReference type="SAM" id="Phobius"/>
    </source>
</evidence>
<feature type="transmembrane region" description="Helical" evidence="1">
    <location>
        <begin position="60"/>
        <end position="79"/>
    </location>
</feature>
<evidence type="ECO:0008006" key="4">
    <source>
        <dbReference type="Google" id="ProtNLM"/>
    </source>
</evidence>
<proteinExistence type="predicted"/>
<evidence type="ECO:0000313" key="2">
    <source>
        <dbReference type="EMBL" id="PXW90515.1"/>
    </source>
</evidence>
<comment type="caution">
    <text evidence="2">The sequence shown here is derived from an EMBL/GenBank/DDBJ whole genome shotgun (WGS) entry which is preliminary data.</text>
</comment>
<name>A0A2V3WE66_9BACI</name>
<accession>A0A2V3WE66</accession>
<feature type="transmembrane region" description="Helical" evidence="1">
    <location>
        <begin position="106"/>
        <end position="127"/>
    </location>
</feature>
<dbReference type="AlphaFoldDB" id="A0A2V3WE66"/>
<keyword evidence="1" id="KW-0812">Transmembrane</keyword>
<feature type="transmembrane region" description="Helical" evidence="1">
    <location>
        <begin position="147"/>
        <end position="171"/>
    </location>
</feature>
<organism evidence="2 3">
    <name type="scientific">Pseudogracilibacillus auburnensis</name>
    <dbReference type="NCBI Taxonomy" id="1494959"/>
    <lineage>
        <taxon>Bacteria</taxon>
        <taxon>Bacillati</taxon>
        <taxon>Bacillota</taxon>
        <taxon>Bacilli</taxon>
        <taxon>Bacillales</taxon>
        <taxon>Bacillaceae</taxon>
        <taxon>Pseudogracilibacillus</taxon>
    </lineage>
</organism>
<dbReference type="EMBL" id="QJJQ01000001">
    <property type="protein sequence ID" value="PXW90515.1"/>
    <property type="molecule type" value="Genomic_DNA"/>
</dbReference>
<keyword evidence="1" id="KW-1133">Transmembrane helix</keyword>
<dbReference type="OrthoDB" id="2081522at2"/>